<dbReference type="Gene3D" id="3.40.395.10">
    <property type="entry name" value="Adenoviral Proteinase, Chain A"/>
    <property type="match status" value="1"/>
</dbReference>
<dbReference type="Proteomes" id="UP000002630">
    <property type="component" value="Linkage Group LG30"/>
</dbReference>
<proteinExistence type="predicted"/>
<organism evidence="1 2">
    <name type="scientific">Ectocarpus siliculosus</name>
    <name type="common">Brown alga</name>
    <name type="synonym">Conferva siliculosa</name>
    <dbReference type="NCBI Taxonomy" id="2880"/>
    <lineage>
        <taxon>Eukaryota</taxon>
        <taxon>Sar</taxon>
        <taxon>Stramenopiles</taxon>
        <taxon>Ochrophyta</taxon>
        <taxon>PX clade</taxon>
        <taxon>Phaeophyceae</taxon>
        <taxon>Ectocarpales</taxon>
        <taxon>Ectocarpaceae</taxon>
        <taxon>Ectocarpus</taxon>
    </lineage>
</organism>
<evidence type="ECO:0000313" key="1">
    <source>
        <dbReference type="EMBL" id="CBJ31397.1"/>
    </source>
</evidence>
<gene>
    <name evidence="1" type="ORF">Esi_0251_0019</name>
</gene>
<accession>D7FTK6</accession>
<dbReference type="OrthoDB" id="442460at2759"/>
<keyword evidence="2" id="KW-1185">Reference proteome</keyword>
<name>D7FTK6_ECTSI</name>
<protein>
    <submittedName>
        <fullName evidence="1">Uncharacterized protein</fullName>
    </submittedName>
</protein>
<evidence type="ECO:0000313" key="2">
    <source>
        <dbReference type="Proteomes" id="UP000002630"/>
    </source>
</evidence>
<dbReference type="InParanoid" id="D7FTK6"/>
<dbReference type="EMBL" id="FN648433">
    <property type="protein sequence ID" value="CBJ31397.1"/>
    <property type="molecule type" value="Genomic_DNA"/>
</dbReference>
<sequence length="163" mass="17603">MYKSSWAGDVEGLSITFHNTFRQAAGGDRFADKVRIYALDVCRTNDGELLNDNLVDLYLRSMLGDKHVERGNGVFGVPRGDAGDADDATTAVASSTPRSAGSIDANKVHIFASSFYTKLSERDERPSDISQIIGGCMTAVVLVVADLVGRFVSVTFSWTEVAM</sequence>
<dbReference type="EMBL" id="FN649755">
    <property type="protein sequence ID" value="CBJ31397.1"/>
    <property type="molecule type" value="Genomic_DNA"/>
</dbReference>
<reference evidence="1 2" key="1">
    <citation type="journal article" date="2010" name="Nature">
        <title>The Ectocarpus genome and the independent evolution of multicellularity in brown algae.</title>
        <authorList>
            <person name="Cock J.M."/>
            <person name="Sterck L."/>
            <person name="Rouze P."/>
            <person name="Scornet D."/>
            <person name="Allen A.E."/>
            <person name="Amoutzias G."/>
            <person name="Anthouard V."/>
            <person name="Artiguenave F."/>
            <person name="Aury J.M."/>
            <person name="Badger J.H."/>
            <person name="Beszteri B."/>
            <person name="Billiau K."/>
            <person name="Bonnet E."/>
            <person name="Bothwell J.H."/>
            <person name="Bowler C."/>
            <person name="Boyen C."/>
            <person name="Brownlee C."/>
            <person name="Carrano C.J."/>
            <person name="Charrier B."/>
            <person name="Cho G.Y."/>
            <person name="Coelho S.M."/>
            <person name="Collen J."/>
            <person name="Corre E."/>
            <person name="Da Silva C."/>
            <person name="Delage L."/>
            <person name="Delaroque N."/>
            <person name="Dittami S.M."/>
            <person name="Doulbeau S."/>
            <person name="Elias M."/>
            <person name="Farnham G."/>
            <person name="Gachon C.M."/>
            <person name="Gschloessl B."/>
            <person name="Heesch S."/>
            <person name="Jabbari K."/>
            <person name="Jubin C."/>
            <person name="Kawai H."/>
            <person name="Kimura K."/>
            <person name="Kloareg B."/>
            <person name="Kupper F.C."/>
            <person name="Lang D."/>
            <person name="Le Bail A."/>
            <person name="Leblanc C."/>
            <person name="Lerouge P."/>
            <person name="Lohr M."/>
            <person name="Lopez P.J."/>
            <person name="Martens C."/>
            <person name="Maumus F."/>
            <person name="Michel G."/>
            <person name="Miranda-Saavedra D."/>
            <person name="Morales J."/>
            <person name="Moreau H."/>
            <person name="Motomura T."/>
            <person name="Nagasato C."/>
            <person name="Napoli C.A."/>
            <person name="Nelson D.R."/>
            <person name="Nyvall-Collen P."/>
            <person name="Peters A.F."/>
            <person name="Pommier C."/>
            <person name="Potin P."/>
            <person name="Poulain J."/>
            <person name="Quesneville H."/>
            <person name="Read B."/>
            <person name="Rensing S.A."/>
            <person name="Ritter A."/>
            <person name="Rousvoal S."/>
            <person name="Samanta M."/>
            <person name="Samson G."/>
            <person name="Schroeder D.C."/>
            <person name="Segurens B."/>
            <person name="Strittmatter M."/>
            <person name="Tonon T."/>
            <person name="Tregear J.W."/>
            <person name="Valentin K."/>
            <person name="von Dassow P."/>
            <person name="Yamagishi T."/>
            <person name="Van de Peer Y."/>
            <person name="Wincker P."/>
        </authorList>
    </citation>
    <scope>NUCLEOTIDE SEQUENCE [LARGE SCALE GENOMIC DNA]</scope>
    <source>
        <strain evidence="2">Ec32 / CCAP1310/4</strain>
    </source>
</reference>
<dbReference type="AlphaFoldDB" id="D7FTK6"/>